<sequence>MRAVTEIQNIPMFIYFFFSSQNTTALIQPLDMGIIKSFKSLYFNKLIDFTLIFEKEQLSDLNLNNVNLRQVITVVGEAWKMMSETTIINCWQKINENRSKISDNVQLDEELIDDVISDVISMDSTDIIEDKITYDGYESKKSSIKEIINIVNSLEDNIFSTCPQFLKIYYEFIKNLSGELKKNQFGEKITDYF</sequence>
<evidence type="ECO:0000313" key="2">
    <source>
        <dbReference type="Proteomes" id="UP000515154"/>
    </source>
</evidence>
<protein>
    <submittedName>
        <fullName evidence="3">Tigger transposable element-derived protein 6-like</fullName>
    </submittedName>
</protein>
<feature type="domain" description="DDE-1" evidence="1">
    <location>
        <begin position="21"/>
        <end position="91"/>
    </location>
</feature>
<dbReference type="AlphaFoldDB" id="A0A6P7TRY3"/>
<dbReference type="Proteomes" id="UP000515154">
    <property type="component" value="Unplaced"/>
</dbReference>
<dbReference type="KEGG" id="osn:115228565"/>
<evidence type="ECO:0000313" key="3">
    <source>
        <dbReference type="RefSeq" id="XP_029654989.1"/>
    </source>
</evidence>
<name>A0A6P7TRY3_9MOLL</name>
<proteinExistence type="predicted"/>
<gene>
    <name evidence="3" type="primary">LOC115228565</name>
</gene>
<dbReference type="RefSeq" id="XP_029654989.1">
    <property type="nucleotide sequence ID" value="XM_029799129.1"/>
</dbReference>
<dbReference type="Pfam" id="PF03184">
    <property type="entry name" value="DDE_1"/>
    <property type="match status" value="1"/>
</dbReference>
<organism evidence="2 3">
    <name type="scientific">Octopus sinensis</name>
    <name type="common">East Asian common octopus</name>
    <dbReference type="NCBI Taxonomy" id="2607531"/>
    <lineage>
        <taxon>Eukaryota</taxon>
        <taxon>Metazoa</taxon>
        <taxon>Spiralia</taxon>
        <taxon>Lophotrochozoa</taxon>
        <taxon>Mollusca</taxon>
        <taxon>Cephalopoda</taxon>
        <taxon>Coleoidea</taxon>
        <taxon>Octopodiformes</taxon>
        <taxon>Octopoda</taxon>
        <taxon>Incirrata</taxon>
        <taxon>Octopodidae</taxon>
        <taxon>Octopus</taxon>
    </lineage>
</organism>
<reference evidence="3" key="1">
    <citation type="submission" date="2025-08" db="UniProtKB">
        <authorList>
            <consortium name="RefSeq"/>
        </authorList>
    </citation>
    <scope>IDENTIFICATION</scope>
</reference>
<dbReference type="GO" id="GO:0003676">
    <property type="term" value="F:nucleic acid binding"/>
    <property type="evidence" value="ECO:0007669"/>
    <property type="project" value="InterPro"/>
</dbReference>
<accession>A0A6P7TRY3</accession>
<keyword evidence="2" id="KW-1185">Reference proteome</keyword>
<dbReference type="InterPro" id="IPR004875">
    <property type="entry name" value="DDE_SF_endonuclease_dom"/>
</dbReference>
<evidence type="ECO:0000259" key="1">
    <source>
        <dbReference type="Pfam" id="PF03184"/>
    </source>
</evidence>